<accession>A0ABU3K3S9</accession>
<proteinExistence type="inferred from homology"/>
<evidence type="ECO:0000256" key="2">
    <source>
        <dbReference type="ARBA" id="ARBA00022448"/>
    </source>
</evidence>
<dbReference type="EMBL" id="JAQOUE010000001">
    <property type="protein sequence ID" value="MDT7041030.1"/>
    <property type="molecule type" value="Genomic_DNA"/>
</dbReference>
<reference evidence="4 5" key="1">
    <citation type="journal article" date="2023" name="ISME J.">
        <title>Cultivation and genomic characterization of novel and ubiquitous marine nitrite-oxidizing bacteria from the Nitrospirales.</title>
        <authorList>
            <person name="Mueller A.J."/>
            <person name="Daebeler A."/>
            <person name="Herbold C.W."/>
            <person name="Kirkegaard R.H."/>
            <person name="Daims H."/>
        </authorList>
    </citation>
    <scope>NUCLEOTIDE SEQUENCE [LARGE SCALE GENOMIC DNA]</scope>
    <source>
        <strain evidence="4 5">EB</strain>
    </source>
</reference>
<name>A0ABU3K3S9_9BACT</name>
<keyword evidence="3" id="KW-0732">Signal</keyword>
<gene>
    <name evidence="4" type="ORF">PPG34_01630</name>
</gene>
<dbReference type="PANTHER" id="PTHR30061:SF50">
    <property type="entry name" value="MALTOSE_MALTODEXTRIN-BINDING PERIPLASMIC PROTEIN"/>
    <property type="match status" value="1"/>
</dbReference>
<sequence>MKQNTVRRFLSSLFLTCHVIFWFVCTSFAQVTNTDAVILHFVTMKADNPKVWDEAIARFEQAHPNIKIEREIAPHSSTAYHDLLTQKLKNRDRSMDLFFMDVIWPSEFAAAGWALRLDEYFTSPERSHFLNATIEAGTYQGHVYGVPSRIDSGMLYYRKDLLAKYGFSPPVTWEELVRQAKTILDGERARQPALRGYSGQFKQYEGLVCDMLEFVGSHNSSFLSKDSTRSNLASTETTKAVQFVREQIIQQLATPAVLTYQEPESLAVFVQGKAVFHRNWPYAWGLASDPRHSKIVGNVSVTVLPHFQNGRSVSALGGWLYGISAYSQHPDEAWTFIEFMTSVKMQKYFALHASLAPSRISLYSDPEILQANPQYEDLFPVFQTARPRPRTPVYPMVSHILQRYFSRVLAFPETDIMEEAKEADRQINRFLKLVKEEN</sequence>
<dbReference type="PANTHER" id="PTHR30061">
    <property type="entry name" value="MALTOSE-BINDING PERIPLASMIC PROTEIN"/>
    <property type="match status" value="1"/>
</dbReference>
<dbReference type="Proteomes" id="UP001250932">
    <property type="component" value="Unassembled WGS sequence"/>
</dbReference>
<comment type="caution">
    <text evidence="4">The sequence shown here is derived from an EMBL/GenBank/DDBJ whole genome shotgun (WGS) entry which is preliminary data.</text>
</comment>
<evidence type="ECO:0000313" key="4">
    <source>
        <dbReference type="EMBL" id="MDT7041030.1"/>
    </source>
</evidence>
<keyword evidence="5" id="KW-1185">Reference proteome</keyword>
<organism evidence="4 5">
    <name type="scientific">Candidatus Nitronereus thalassa</name>
    <dbReference type="NCBI Taxonomy" id="3020898"/>
    <lineage>
        <taxon>Bacteria</taxon>
        <taxon>Pseudomonadati</taxon>
        <taxon>Nitrospirota</taxon>
        <taxon>Nitrospiria</taxon>
        <taxon>Nitrospirales</taxon>
        <taxon>Nitrospiraceae</taxon>
        <taxon>Candidatus Nitronereus</taxon>
    </lineage>
</organism>
<dbReference type="InterPro" id="IPR006059">
    <property type="entry name" value="SBP"/>
</dbReference>
<dbReference type="CDD" id="cd14750">
    <property type="entry name" value="PBP2_TMBP"/>
    <property type="match status" value="1"/>
</dbReference>
<evidence type="ECO:0000256" key="3">
    <source>
        <dbReference type="ARBA" id="ARBA00022729"/>
    </source>
</evidence>
<dbReference type="RefSeq" id="WP_313831389.1">
    <property type="nucleotide sequence ID" value="NZ_JAQOUE010000001.1"/>
</dbReference>
<comment type="similarity">
    <text evidence="1">Belongs to the bacterial solute-binding protein 1 family.</text>
</comment>
<protein>
    <submittedName>
        <fullName evidence="4">ABC transporter substrate-binding protein</fullName>
    </submittedName>
</protein>
<dbReference type="Gene3D" id="3.40.190.10">
    <property type="entry name" value="Periplasmic binding protein-like II"/>
    <property type="match status" value="2"/>
</dbReference>
<dbReference type="SUPFAM" id="SSF53850">
    <property type="entry name" value="Periplasmic binding protein-like II"/>
    <property type="match status" value="1"/>
</dbReference>
<keyword evidence="2" id="KW-0813">Transport</keyword>
<dbReference type="Pfam" id="PF01547">
    <property type="entry name" value="SBP_bac_1"/>
    <property type="match status" value="1"/>
</dbReference>
<evidence type="ECO:0000313" key="5">
    <source>
        <dbReference type="Proteomes" id="UP001250932"/>
    </source>
</evidence>
<evidence type="ECO:0000256" key="1">
    <source>
        <dbReference type="ARBA" id="ARBA00008520"/>
    </source>
</evidence>